<dbReference type="Gene3D" id="3.10.129.110">
    <property type="entry name" value="Polyketide synthase dehydratase"/>
    <property type="match status" value="1"/>
</dbReference>
<dbReference type="Proteomes" id="UP000029500">
    <property type="component" value="Chromosome"/>
</dbReference>
<dbReference type="InterPro" id="IPR013968">
    <property type="entry name" value="PKS_KR"/>
</dbReference>
<accession>A0A089M7X4</accession>
<dbReference type="SMART" id="SM00823">
    <property type="entry name" value="PKS_PP"/>
    <property type="match status" value="1"/>
</dbReference>
<dbReference type="InterPro" id="IPR014030">
    <property type="entry name" value="Ketoacyl_synth_N"/>
</dbReference>
<dbReference type="OrthoDB" id="9764892at2"/>
<dbReference type="SMART" id="SM00822">
    <property type="entry name" value="PKS_KR"/>
    <property type="match status" value="1"/>
</dbReference>
<dbReference type="STRING" id="189425.PGRAT_08220"/>
<keyword evidence="3" id="KW-0808">Transferase</keyword>
<dbReference type="Pfam" id="PF21089">
    <property type="entry name" value="PKS_DH_N"/>
    <property type="match status" value="1"/>
</dbReference>
<dbReference type="Gene3D" id="1.10.1240.100">
    <property type="match status" value="1"/>
</dbReference>
<proteinExistence type="predicted"/>
<dbReference type="SMART" id="SM00826">
    <property type="entry name" value="PKS_DH"/>
    <property type="match status" value="1"/>
</dbReference>
<reference evidence="8 9" key="1">
    <citation type="submission" date="2014-08" db="EMBL/GenBank/DDBJ databases">
        <title>Comparative genomics of the Paenibacillus odorifer group.</title>
        <authorList>
            <person name="den Bakker H.C."/>
            <person name="Tsai Y.-C."/>
            <person name="Martin N."/>
            <person name="Korlach J."/>
            <person name="Wiedmann M."/>
        </authorList>
    </citation>
    <scope>NUCLEOTIDE SEQUENCE [LARGE SCALE GENOMIC DNA]</scope>
    <source>
        <strain evidence="8 9">DSM 15220</strain>
    </source>
</reference>
<dbReference type="SUPFAM" id="SSF47336">
    <property type="entry name" value="ACP-like"/>
    <property type="match status" value="1"/>
</dbReference>
<dbReference type="InterPro" id="IPR042104">
    <property type="entry name" value="PKS_dehydratase_sf"/>
</dbReference>
<evidence type="ECO:0000256" key="3">
    <source>
        <dbReference type="ARBA" id="ARBA00022679"/>
    </source>
</evidence>
<feature type="domain" description="Carrier" evidence="5">
    <location>
        <begin position="1455"/>
        <end position="1530"/>
    </location>
</feature>
<keyword evidence="2" id="KW-0597">Phosphoprotein</keyword>
<dbReference type="KEGG" id="pgm:PGRAT_08220"/>
<dbReference type="Pfam" id="PF00109">
    <property type="entry name" value="ketoacyl-synt"/>
    <property type="match status" value="1"/>
</dbReference>
<dbReference type="GO" id="GO:0006633">
    <property type="term" value="P:fatty acid biosynthetic process"/>
    <property type="evidence" value="ECO:0007669"/>
    <property type="project" value="TreeGrafter"/>
</dbReference>
<dbReference type="Pfam" id="PF00550">
    <property type="entry name" value="PP-binding"/>
    <property type="match status" value="1"/>
</dbReference>
<feature type="domain" description="PKS/mFAS DH" evidence="7">
    <location>
        <begin position="665"/>
        <end position="938"/>
    </location>
</feature>
<evidence type="ECO:0000313" key="9">
    <source>
        <dbReference type="Proteomes" id="UP000029500"/>
    </source>
</evidence>
<protein>
    <submittedName>
        <fullName evidence="8">Uncharacterized protein</fullName>
    </submittedName>
</protein>
<dbReference type="InterPro" id="IPR036736">
    <property type="entry name" value="ACP-like_sf"/>
</dbReference>
<dbReference type="InterPro" id="IPR020841">
    <property type="entry name" value="PKS_Beta-ketoAc_synthase_dom"/>
</dbReference>
<dbReference type="Gene3D" id="1.10.1200.10">
    <property type="entry name" value="ACP-like"/>
    <property type="match status" value="1"/>
</dbReference>
<dbReference type="InterPro" id="IPR009081">
    <property type="entry name" value="PP-bd_ACP"/>
</dbReference>
<dbReference type="eggNOG" id="COG3321">
    <property type="taxonomic scope" value="Bacteria"/>
</dbReference>
<dbReference type="InterPro" id="IPR050091">
    <property type="entry name" value="PKS_NRPS_Biosynth_Enz"/>
</dbReference>
<feature type="region of interest" description="C-terminal hotdog fold" evidence="4">
    <location>
        <begin position="799"/>
        <end position="938"/>
    </location>
</feature>
<evidence type="ECO:0000256" key="4">
    <source>
        <dbReference type="PROSITE-ProRule" id="PRU01363"/>
    </source>
</evidence>
<dbReference type="CDD" id="cd08953">
    <property type="entry name" value="KR_2_SDR_x"/>
    <property type="match status" value="1"/>
</dbReference>
<dbReference type="PANTHER" id="PTHR43775:SF37">
    <property type="entry name" value="SI:DKEY-61P9.11"/>
    <property type="match status" value="1"/>
</dbReference>
<feature type="active site" description="Proton acceptor; for dehydratase activity" evidence="4">
    <location>
        <position position="696"/>
    </location>
</feature>
<dbReference type="InterPro" id="IPR049900">
    <property type="entry name" value="PKS_mFAS_DH"/>
</dbReference>
<dbReference type="Pfam" id="PF22621">
    <property type="entry name" value="CurL-like_PKS_C"/>
    <property type="match status" value="1"/>
</dbReference>
<dbReference type="RefSeq" id="WP_042266341.1">
    <property type="nucleotide sequence ID" value="NZ_CP009287.1"/>
</dbReference>
<feature type="active site" description="Proton donor; for dehydratase activity" evidence="4">
    <location>
        <position position="858"/>
    </location>
</feature>
<dbReference type="InterPro" id="IPR020807">
    <property type="entry name" value="PKS_DH"/>
</dbReference>
<evidence type="ECO:0000313" key="8">
    <source>
        <dbReference type="EMBL" id="AIQ67623.1"/>
    </source>
</evidence>
<dbReference type="EMBL" id="CP009287">
    <property type="protein sequence ID" value="AIQ67623.1"/>
    <property type="molecule type" value="Genomic_DNA"/>
</dbReference>
<dbReference type="Pfam" id="PF14765">
    <property type="entry name" value="PS-DH"/>
    <property type="match status" value="1"/>
</dbReference>
<keyword evidence="1" id="KW-0596">Phosphopantetheine</keyword>
<evidence type="ECO:0000259" key="6">
    <source>
        <dbReference type="PROSITE" id="PS52004"/>
    </source>
</evidence>
<dbReference type="PANTHER" id="PTHR43775">
    <property type="entry name" value="FATTY ACID SYNTHASE"/>
    <property type="match status" value="1"/>
</dbReference>
<dbReference type="InterPro" id="IPR049552">
    <property type="entry name" value="PKS_DH_N"/>
</dbReference>
<dbReference type="Pfam" id="PF02801">
    <property type="entry name" value="Ketoacyl-synt_C"/>
    <property type="match status" value="1"/>
</dbReference>
<evidence type="ECO:0000259" key="5">
    <source>
        <dbReference type="PROSITE" id="PS50075"/>
    </source>
</evidence>
<dbReference type="PROSITE" id="PS52004">
    <property type="entry name" value="KS3_2"/>
    <property type="match status" value="1"/>
</dbReference>
<dbReference type="Gene3D" id="3.40.50.720">
    <property type="entry name" value="NAD(P)-binding Rossmann-like Domain"/>
    <property type="match status" value="1"/>
</dbReference>
<dbReference type="HOGENOM" id="CLU_000022_35_0_9"/>
<dbReference type="PROSITE" id="PS52019">
    <property type="entry name" value="PKS_MFAS_DH"/>
    <property type="match status" value="1"/>
</dbReference>
<evidence type="ECO:0000259" key="7">
    <source>
        <dbReference type="PROSITE" id="PS52019"/>
    </source>
</evidence>
<dbReference type="SUPFAM" id="SSF51735">
    <property type="entry name" value="NAD(P)-binding Rossmann-fold domains"/>
    <property type="match status" value="2"/>
</dbReference>
<dbReference type="InterPro" id="IPR057326">
    <property type="entry name" value="KR_dom"/>
</dbReference>
<dbReference type="SMART" id="SM00825">
    <property type="entry name" value="PKS_KS"/>
    <property type="match status" value="1"/>
</dbReference>
<dbReference type="InterPro" id="IPR014031">
    <property type="entry name" value="Ketoacyl_synth_C"/>
</dbReference>
<dbReference type="InterPro" id="IPR016039">
    <property type="entry name" value="Thiolase-like"/>
</dbReference>
<keyword evidence="9" id="KW-1185">Reference proteome</keyword>
<dbReference type="InterPro" id="IPR020806">
    <property type="entry name" value="PKS_PP-bd"/>
</dbReference>
<feature type="region of interest" description="N-terminal hotdog fold" evidence="4">
    <location>
        <begin position="665"/>
        <end position="786"/>
    </location>
</feature>
<organism evidence="8 9">
    <name type="scientific">Paenibacillus graminis</name>
    <dbReference type="NCBI Taxonomy" id="189425"/>
    <lineage>
        <taxon>Bacteria</taxon>
        <taxon>Bacillati</taxon>
        <taxon>Bacillota</taxon>
        <taxon>Bacilli</taxon>
        <taxon>Bacillales</taxon>
        <taxon>Paenibacillaceae</taxon>
        <taxon>Paenibacillus</taxon>
    </lineage>
</organism>
<dbReference type="PROSITE" id="PS50075">
    <property type="entry name" value="CARRIER"/>
    <property type="match status" value="1"/>
</dbReference>
<sequence length="1568" mass="174015">MTAAEKLIFELVASQKLTPNDAALLLEHQQKHEELVKEKEIAIIGMAGRFPGGEDLGQFWECLQHQKNGITDFPDSRVRDCIGEGLLDEIEVNQLFFKGGYLERIDQFDPSFFQIAPAEAKFMDPLQRLMLEASYQAIEDAGYDYKELSGTNTGVYIGTDHTWGQWYRDNAAEQDPLLLSGTWSAILSSRISYGLNLKGPSLVIDTSCSSGLVAVHEACRSIQSGVCNLAIAGGIHINYSPVKNPMLDLVESQDSLIRTFDKQANGTVWGEGVGAVILKPLQQAIRDRDPIYGIIKGSAVNNDGTSDGITAPNARAQEEVICQAWQEAGIDPQTISYVEAHGTGTQLGDSIEIDGLTKAFSRYTQKKQFCAIGTVKTNIGHTVGASGLASLLKVMLAFHHQKMPASLNFLAVNPFIDFFASPVYVNDRLQDWTTTDTPRVAGISSFGFSGTNCHMIVQEAPDLQKLTDEREQAPLYVLPLSAKDDQVLLRLVEDYTGYISRHAGIGLQDLCYTASTGRGHYNHRLVILFTGYADLLQKLEHLQKHGLASGEGVFCRSHEMAAHGGGAPDQLDKVRLTEREKQSLTLQAARLLQTLDSPQEGPALYRSIGELYVSGATVDWKRMYQGLPCQRLNLPVYPFRRIRCWAEKRGQGHPQHMHLHQASGHPLLRGNVCETSGQVVYTATFSAAADWVLHEHQIGREYVLPGTAYIELLLEIGRQQGGRSVIKQLAFLQPFSVQEDGDTHALQIVVSNGKGDSGFTIESKDQTDGTWRRHAEGKLCPPSRERKTYDLPALLEAFHTHPKITGVETSGGYITTGARWNNIKELRVGEEECLVHVGLSDAYREEAAEYHYHPAMLDNAVNIAIRSIDDQLYLPFYYQEIRVYGRIPADIYSVVRRKDSGQGHQTATFDIDILNPAGEVLAEIEGYTIKQVQAWKSAGMYYAKDWMVQDGTAFPDVDREISRETVAVFTGEGEIADRLLEQIRSQYGQVIEISGGEWHSREDYQPWLERLQAGKVGTVIHLAGLSEREIETKADLDEAGERGFYSLYSLLDGLFVQRSSGDLKLILVCDEANQVTGEEAGLHPHHGCLLGLGKVAREEFPQVHIRLVDVDRLTPPDRIVNEFSLREAPYQVAYRNGQRYVERLKEAPLEPDEGHPGLQEGGVYVITGGTGGLGLEIGKQMSRMSRVKLHLIGRRELPAREHWAEIVAAGAGEQRVRQIAAIQEMERNGAEVQLHAADVAEEGPMRSVLERIRAGSGGIHGVVHAAGVAGEGLLVRKSAGQIREVLSAKITGTWVLDQLTREDNLDFFMMFSSMNTVTGGIGQSDYVAANSYLDLYADWMRTQGRKGITVNWPLWQEVGMAKTYEVDNRHSVFESLTPRQGAAIFAELLQSGRSRVIVGQLKRRLARDTIGQSLMNDYVLSESLNKQLRRSLHKTQKLDGTPDRAELVIKDANQLQMTRSHKEIAQILAKVLDVQELSIFANFEDLGWNSLLAVRLHKELDAVFPGLFAISDVFSFPTVHDMADYLERKRTVPQKREMTIEQVMGDLENGIITAEEAEVLIGEISGAV</sequence>
<dbReference type="GO" id="GO:0004312">
    <property type="term" value="F:fatty acid synthase activity"/>
    <property type="evidence" value="ECO:0007669"/>
    <property type="project" value="TreeGrafter"/>
</dbReference>
<dbReference type="InterPro" id="IPR036291">
    <property type="entry name" value="NAD(P)-bd_dom_sf"/>
</dbReference>
<dbReference type="SUPFAM" id="SSF53901">
    <property type="entry name" value="Thiolase-like"/>
    <property type="match status" value="1"/>
</dbReference>
<dbReference type="InterPro" id="IPR049551">
    <property type="entry name" value="PKS_DH_C"/>
</dbReference>
<dbReference type="Gene3D" id="3.40.47.10">
    <property type="match status" value="1"/>
</dbReference>
<dbReference type="CDD" id="cd00833">
    <property type="entry name" value="PKS"/>
    <property type="match status" value="1"/>
</dbReference>
<feature type="domain" description="Ketosynthase family 3 (KS3)" evidence="6">
    <location>
        <begin position="38"/>
        <end position="459"/>
    </location>
</feature>
<dbReference type="GO" id="GO:0031177">
    <property type="term" value="F:phosphopantetheine binding"/>
    <property type="evidence" value="ECO:0007669"/>
    <property type="project" value="InterPro"/>
</dbReference>
<name>A0A089M7X4_9BACL</name>
<dbReference type="Pfam" id="PF08659">
    <property type="entry name" value="KR"/>
    <property type="match status" value="1"/>
</dbReference>
<evidence type="ECO:0000256" key="2">
    <source>
        <dbReference type="ARBA" id="ARBA00022553"/>
    </source>
</evidence>
<gene>
    <name evidence="8" type="ORF">PGRAT_08220</name>
</gene>
<evidence type="ECO:0000256" key="1">
    <source>
        <dbReference type="ARBA" id="ARBA00022450"/>
    </source>
</evidence>